<evidence type="ECO:0000259" key="4">
    <source>
        <dbReference type="Pfam" id="PF13407"/>
    </source>
</evidence>
<comment type="similarity">
    <text evidence="2">Belongs to the bacterial solute-binding protein 2 family.</text>
</comment>
<comment type="subcellular location">
    <subcellularLocation>
        <location evidence="1">Cell envelope</location>
    </subcellularLocation>
</comment>
<dbReference type="Proteomes" id="UP000641588">
    <property type="component" value="Unassembled WGS sequence"/>
</dbReference>
<keyword evidence="3" id="KW-0732">Signal</keyword>
<reference evidence="5" key="1">
    <citation type="submission" date="2019-10" db="EMBL/GenBank/DDBJ databases">
        <title>Description of Paenibacillus glebae sp. nov.</title>
        <authorList>
            <person name="Carlier A."/>
            <person name="Qi S."/>
        </authorList>
    </citation>
    <scope>NUCLEOTIDE SEQUENCE</scope>
    <source>
        <strain evidence="5">LMG 31456</strain>
    </source>
</reference>
<evidence type="ECO:0000313" key="6">
    <source>
        <dbReference type="Proteomes" id="UP000641588"/>
    </source>
</evidence>
<dbReference type="RefSeq" id="WP_171654077.1">
    <property type="nucleotide sequence ID" value="NZ_WHOD01000082.1"/>
</dbReference>
<dbReference type="InterPro" id="IPR028082">
    <property type="entry name" value="Peripla_BP_I"/>
</dbReference>
<dbReference type="CDD" id="cd20006">
    <property type="entry name" value="PBP1_ABC_sugar_binding-like"/>
    <property type="match status" value="1"/>
</dbReference>
<gene>
    <name evidence="5" type="ORF">GC093_21915</name>
</gene>
<protein>
    <submittedName>
        <fullName evidence="5">Substrate-binding domain-containing protein</fullName>
    </submittedName>
</protein>
<dbReference type="Pfam" id="PF13407">
    <property type="entry name" value="Peripla_BP_4"/>
    <property type="match status" value="1"/>
</dbReference>
<evidence type="ECO:0000256" key="1">
    <source>
        <dbReference type="ARBA" id="ARBA00004196"/>
    </source>
</evidence>
<evidence type="ECO:0000256" key="2">
    <source>
        <dbReference type="ARBA" id="ARBA00007639"/>
    </source>
</evidence>
<accession>A0A972K3F5</accession>
<evidence type="ECO:0000256" key="3">
    <source>
        <dbReference type="ARBA" id="ARBA00022729"/>
    </source>
</evidence>
<dbReference type="PANTHER" id="PTHR46847">
    <property type="entry name" value="D-ALLOSE-BINDING PERIPLASMIC PROTEIN-RELATED"/>
    <property type="match status" value="1"/>
</dbReference>
<dbReference type="SUPFAM" id="SSF53822">
    <property type="entry name" value="Periplasmic binding protein-like I"/>
    <property type="match status" value="1"/>
</dbReference>
<sequence length="323" mass="35033">MRRIAGLAFAAVIIAASILIYQTSSGGFTDKNKPILFVPKSFGQKTEFWQVMNQGVFAAAKEYGAEVKVVGTSTEDDIEGQILLLEQAILDKPKAIILAATDYNRIVPVAQKIVNAGIKLITVDSDLMGDLSASFIATDNYAAGQKVGQALQRRIEPGATIAIINFVKGSAPAMERERGVRDSLKDSDHFQVLDTYYSDASEEKAYAITQKLLLSHPRLGGIVGLNEPSTVGAAKAIKEAGIQIPLIGFDSSMDEISFLEEGILQATVIQKPFNMGYLAIKTAVQVINGEKVSSRIDTGSEVITKKDMYTHENQKLLFPFVDK</sequence>
<dbReference type="GO" id="GO:0030313">
    <property type="term" value="C:cell envelope"/>
    <property type="evidence" value="ECO:0007669"/>
    <property type="project" value="UniProtKB-SubCell"/>
</dbReference>
<comment type="caution">
    <text evidence="5">The sequence shown here is derived from an EMBL/GenBank/DDBJ whole genome shotgun (WGS) entry which is preliminary data.</text>
</comment>
<name>A0A972K3F5_9BACL</name>
<organism evidence="5 6">
    <name type="scientific">Paenibacillus foliorum</name>
    <dbReference type="NCBI Taxonomy" id="2654974"/>
    <lineage>
        <taxon>Bacteria</taxon>
        <taxon>Bacillati</taxon>
        <taxon>Bacillota</taxon>
        <taxon>Bacilli</taxon>
        <taxon>Bacillales</taxon>
        <taxon>Paenibacillaceae</taxon>
        <taxon>Paenibacillus</taxon>
    </lineage>
</organism>
<dbReference type="GO" id="GO:0030246">
    <property type="term" value="F:carbohydrate binding"/>
    <property type="evidence" value="ECO:0007669"/>
    <property type="project" value="UniProtKB-ARBA"/>
</dbReference>
<dbReference type="Gene3D" id="3.40.50.2300">
    <property type="match status" value="2"/>
</dbReference>
<feature type="domain" description="Periplasmic binding protein" evidence="4">
    <location>
        <begin position="37"/>
        <end position="291"/>
    </location>
</feature>
<dbReference type="AlphaFoldDB" id="A0A972K3F5"/>
<dbReference type="InterPro" id="IPR025997">
    <property type="entry name" value="SBP_2_dom"/>
</dbReference>
<evidence type="ECO:0000313" key="5">
    <source>
        <dbReference type="EMBL" id="NOU95858.1"/>
    </source>
</evidence>
<dbReference type="PANTHER" id="PTHR46847:SF1">
    <property type="entry name" value="D-ALLOSE-BINDING PERIPLASMIC PROTEIN-RELATED"/>
    <property type="match status" value="1"/>
</dbReference>
<dbReference type="EMBL" id="WHOD01000082">
    <property type="protein sequence ID" value="NOU95858.1"/>
    <property type="molecule type" value="Genomic_DNA"/>
</dbReference>
<proteinExistence type="inferred from homology"/>
<keyword evidence="6" id="KW-1185">Reference proteome</keyword>